<keyword evidence="4" id="KW-0479">Metal-binding</keyword>
<accession>A0AAU8LQ66</accession>
<keyword evidence="8 10" id="KW-0717">Septation</keyword>
<dbReference type="InterPro" id="IPR019987">
    <property type="entry name" value="GTP-bd_ribosome_bio_YsxC"/>
</dbReference>
<reference evidence="12" key="1">
    <citation type="journal article" date="2024" name="Syst. Appl. Microbiol.">
        <title>First single-strain enrichments of Electrothrix cable bacteria, description of E. aestuarii sp. nov. and E. rattekaaiensis sp. nov., and proposal of a cable bacteria taxonomy following the rules of the SeqCode.</title>
        <authorList>
            <person name="Plum-Jensen L.E."/>
            <person name="Schramm A."/>
            <person name="Marshall I.P.G."/>
        </authorList>
    </citation>
    <scope>NUCLEOTIDE SEQUENCE</scope>
    <source>
        <strain evidence="12">Rat1</strain>
    </source>
</reference>
<keyword evidence="3 10" id="KW-0132">Cell division</keyword>
<keyword evidence="7 10" id="KW-0342">GTP-binding</keyword>
<dbReference type="InterPro" id="IPR027417">
    <property type="entry name" value="P-loop_NTPase"/>
</dbReference>
<evidence type="ECO:0000256" key="7">
    <source>
        <dbReference type="ARBA" id="ARBA00023134"/>
    </source>
</evidence>
<comment type="similarity">
    <text evidence="2 10">Belongs to the TRAFAC class TrmE-Era-EngA-EngB-Septin-like GTPase superfamily. EngB GTPase family.</text>
</comment>
<dbReference type="InterPro" id="IPR030393">
    <property type="entry name" value="G_ENGB_dom"/>
</dbReference>
<evidence type="ECO:0000256" key="2">
    <source>
        <dbReference type="ARBA" id="ARBA00009638"/>
    </source>
</evidence>
<evidence type="ECO:0000256" key="6">
    <source>
        <dbReference type="ARBA" id="ARBA00022842"/>
    </source>
</evidence>
<evidence type="ECO:0000256" key="1">
    <source>
        <dbReference type="ARBA" id="ARBA00001946"/>
    </source>
</evidence>
<dbReference type="NCBIfam" id="TIGR03598">
    <property type="entry name" value="GTPase_YsxC"/>
    <property type="match status" value="1"/>
</dbReference>
<evidence type="ECO:0000259" key="11">
    <source>
        <dbReference type="PROSITE" id="PS51706"/>
    </source>
</evidence>
<dbReference type="PANTHER" id="PTHR11649">
    <property type="entry name" value="MSS1/TRME-RELATED GTP-BINDING PROTEIN"/>
    <property type="match status" value="1"/>
</dbReference>
<gene>
    <name evidence="12" type="primary">yihA</name>
    <name evidence="10" type="synonym">engB</name>
    <name evidence="12" type="ORF">Q3M24_12025</name>
</gene>
<dbReference type="AlphaFoldDB" id="A0AAU8LQ66"/>
<sequence length="210" mass="23673">MINFNQVSFVDSVFSLRQLPEPLYPEIAFAGRSNVGKSSLINKLVNRKNLVKTSSKPGKTRSLNFFEVKEQLYLVDLPGYGFAQVNKQMRSDWEVLISGYLLERETLACVVVIIDLRHSLKNTDREMLDWLQYNNIPSLPVYTKADKLSKNKQAKQAAALDAALNIAPTDRLLFSAKSGLGCQELQNKLAAFCREELVEETPQQDSETGE</sequence>
<dbReference type="PROSITE" id="PS51706">
    <property type="entry name" value="G_ENGB"/>
    <property type="match status" value="1"/>
</dbReference>
<dbReference type="GO" id="GO:0005829">
    <property type="term" value="C:cytosol"/>
    <property type="evidence" value="ECO:0007669"/>
    <property type="project" value="TreeGrafter"/>
</dbReference>
<organism evidence="12">
    <name type="scientific">Candidatus Electrothrix aestuarii</name>
    <dbReference type="NCBI Taxonomy" id="3062594"/>
    <lineage>
        <taxon>Bacteria</taxon>
        <taxon>Pseudomonadati</taxon>
        <taxon>Thermodesulfobacteriota</taxon>
        <taxon>Desulfobulbia</taxon>
        <taxon>Desulfobulbales</taxon>
        <taxon>Desulfobulbaceae</taxon>
        <taxon>Candidatus Electrothrix</taxon>
    </lineage>
</organism>
<dbReference type="FunFam" id="3.40.50.300:FF:000098">
    <property type="entry name" value="Probable GTP-binding protein EngB"/>
    <property type="match status" value="1"/>
</dbReference>
<proteinExistence type="inferred from homology"/>
<name>A0AAU8LQ66_9BACT</name>
<evidence type="ECO:0000256" key="9">
    <source>
        <dbReference type="ARBA" id="ARBA00023306"/>
    </source>
</evidence>
<keyword evidence="5 10" id="KW-0547">Nucleotide-binding</keyword>
<reference evidence="12" key="2">
    <citation type="submission" date="2024-06" db="EMBL/GenBank/DDBJ databases">
        <authorList>
            <person name="Plum-Jensen L.E."/>
            <person name="Schramm A."/>
            <person name="Marshall I.P.G."/>
        </authorList>
    </citation>
    <scope>NUCLEOTIDE SEQUENCE</scope>
    <source>
        <strain evidence="12">Rat1</strain>
    </source>
</reference>
<dbReference type="SUPFAM" id="SSF52540">
    <property type="entry name" value="P-loop containing nucleoside triphosphate hydrolases"/>
    <property type="match status" value="1"/>
</dbReference>
<evidence type="ECO:0000256" key="5">
    <source>
        <dbReference type="ARBA" id="ARBA00022741"/>
    </source>
</evidence>
<dbReference type="HAMAP" id="MF_00321">
    <property type="entry name" value="GTPase_EngB"/>
    <property type="match status" value="1"/>
</dbReference>
<dbReference type="Gene3D" id="3.40.50.300">
    <property type="entry name" value="P-loop containing nucleotide triphosphate hydrolases"/>
    <property type="match status" value="1"/>
</dbReference>
<dbReference type="InterPro" id="IPR006073">
    <property type="entry name" value="GTP-bd"/>
</dbReference>
<evidence type="ECO:0000256" key="4">
    <source>
        <dbReference type="ARBA" id="ARBA00022723"/>
    </source>
</evidence>
<dbReference type="Pfam" id="PF01926">
    <property type="entry name" value="MMR_HSR1"/>
    <property type="match status" value="1"/>
</dbReference>
<dbReference type="EMBL" id="CP159373">
    <property type="protein sequence ID" value="XCN71048.1"/>
    <property type="molecule type" value="Genomic_DNA"/>
</dbReference>
<keyword evidence="9 10" id="KW-0131">Cell cycle</keyword>
<dbReference type="GO" id="GO:0046872">
    <property type="term" value="F:metal ion binding"/>
    <property type="evidence" value="ECO:0007669"/>
    <property type="project" value="UniProtKB-KW"/>
</dbReference>
<dbReference type="KEGG" id="eaj:Q3M24_12025"/>
<evidence type="ECO:0000313" key="12">
    <source>
        <dbReference type="EMBL" id="XCN71048.1"/>
    </source>
</evidence>
<feature type="domain" description="EngB-type G" evidence="11">
    <location>
        <begin position="23"/>
        <end position="195"/>
    </location>
</feature>
<dbReference type="GO" id="GO:0005525">
    <property type="term" value="F:GTP binding"/>
    <property type="evidence" value="ECO:0007669"/>
    <property type="project" value="UniProtKB-UniRule"/>
</dbReference>
<dbReference type="CDD" id="cd01876">
    <property type="entry name" value="YihA_EngB"/>
    <property type="match status" value="1"/>
</dbReference>
<evidence type="ECO:0000256" key="8">
    <source>
        <dbReference type="ARBA" id="ARBA00023210"/>
    </source>
</evidence>
<comment type="function">
    <text evidence="10">Necessary for normal cell division and for the maintenance of normal septation.</text>
</comment>
<keyword evidence="6" id="KW-0460">Magnesium</keyword>
<dbReference type="GO" id="GO:0000917">
    <property type="term" value="P:division septum assembly"/>
    <property type="evidence" value="ECO:0007669"/>
    <property type="project" value="UniProtKB-KW"/>
</dbReference>
<evidence type="ECO:0000256" key="10">
    <source>
        <dbReference type="HAMAP-Rule" id="MF_00321"/>
    </source>
</evidence>
<dbReference type="PANTHER" id="PTHR11649:SF13">
    <property type="entry name" value="ENGB-TYPE G DOMAIN-CONTAINING PROTEIN"/>
    <property type="match status" value="1"/>
</dbReference>
<protein>
    <recommendedName>
        <fullName evidence="10">Probable GTP-binding protein EngB</fullName>
    </recommendedName>
</protein>
<comment type="cofactor">
    <cofactor evidence="1">
        <name>Mg(2+)</name>
        <dbReference type="ChEBI" id="CHEBI:18420"/>
    </cofactor>
</comment>
<evidence type="ECO:0000256" key="3">
    <source>
        <dbReference type="ARBA" id="ARBA00022618"/>
    </source>
</evidence>